<feature type="domain" description="DUF985" evidence="1">
    <location>
        <begin position="6"/>
        <end position="143"/>
    </location>
</feature>
<gene>
    <name evidence="2" type="ORF">KUTeg_022315</name>
</gene>
<dbReference type="EMBL" id="JARBDR010000919">
    <property type="protein sequence ID" value="KAJ8300796.1"/>
    <property type="molecule type" value="Genomic_DNA"/>
</dbReference>
<dbReference type="Proteomes" id="UP001217089">
    <property type="component" value="Unassembled WGS sequence"/>
</dbReference>
<dbReference type="InterPro" id="IPR014710">
    <property type="entry name" value="RmlC-like_jellyroll"/>
</dbReference>
<dbReference type="Gene3D" id="2.60.120.10">
    <property type="entry name" value="Jelly Rolls"/>
    <property type="match status" value="1"/>
</dbReference>
<dbReference type="InterPro" id="IPR009327">
    <property type="entry name" value="Cupin_DUF985"/>
</dbReference>
<dbReference type="InterPro" id="IPR011051">
    <property type="entry name" value="RmlC_Cupin_sf"/>
</dbReference>
<evidence type="ECO:0000313" key="3">
    <source>
        <dbReference type="Proteomes" id="UP001217089"/>
    </source>
</evidence>
<evidence type="ECO:0000313" key="2">
    <source>
        <dbReference type="EMBL" id="KAJ8300796.1"/>
    </source>
</evidence>
<comment type="caution">
    <text evidence="2">The sequence shown here is derived from an EMBL/GenBank/DDBJ whole genome shotgun (WGS) entry which is preliminary data.</text>
</comment>
<dbReference type="InterPro" id="IPR039935">
    <property type="entry name" value="YML079W-like"/>
</dbReference>
<name>A0ABQ9E8P7_TEGGR</name>
<dbReference type="SUPFAM" id="SSF51182">
    <property type="entry name" value="RmlC-like cupins"/>
    <property type="match status" value="1"/>
</dbReference>
<dbReference type="PANTHER" id="PTHR33387:SF3">
    <property type="entry name" value="DUF985 DOMAIN-CONTAINING PROTEIN"/>
    <property type="match status" value="1"/>
</dbReference>
<dbReference type="PANTHER" id="PTHR33387">
    <property type="entry name" value="RMLC-LIKE JELLY ROLL FOLD PROTEIN"/>
    <property type="match status" value="1"/>
</dbReference>
<protein>
    <recommendedName>
        <fullName evidence="1">DUF985 domain-containing protein</fullName>
    </recommendedName>
</protein>
<proteinExistence type="predicted"/>
<organism evidence="2 3">
    <name type="scientific">Tegillarca granosa</name>
    <name type="common">Malaysian cockle</name>
    <name type="synonym">Anadara granosa</name>
    <dbReference type="NCBI Taxonomy" id="220873"/>
    <lineage>
        <taxon>Eukaryota</taxon>
        <taxon>Metazoa</taxon>
        <taxon>Spiralia</taxon>
        <taxon>Lophotrochozoa</taxon>
        <taxon>Mollusca</taxon>
        <taxon>Bivalvia</taxon>
        <taxon>Autobranchia</taxon>
        <taxon>Pteriomorphia</taxon>
        <taxon>Arcoida</taxon>
        <taxon>Arcoidea</taxon>
        <taxon>Arcidae</taxon>
        <taxon>Tegillarca</taxon>
    </lineage>
</organism>
<dbReference type="CDD" id="cd06121">
    <property type="entry name" value="cupin_YML079wp"/>
    <property type="match status" value="1"/>
</dbReference>
<reference evidence="2 3" key="1">
    <citation type="submission" date="2022-12" db="EMBL/GenBank/DDBJ databases">
        <title>Chromosome-level genome of Tegillarca granosa.</title>
        <authorList>
            <person name="Kim J."/>
        </authorList>
    </citation>
    <scope>NUCLEOTIDE SEQUENCE [LARGE SCALE GENOMIC DNA]</scope>
    <source>
        <strain evidence="2">Teg-2019</strain>
        <tissue evidence="2">Adductor muscle</tissue>
    </source>
</reference>
<keyword evidence="3" id="KW-1185">Reference proteome</keyword>
<dbReference type="Pfam" id="PF06172">
    <property type="entry name" value="Cupin_5"/>
    <property type="match status" value="1"/>
</dbReference>
<accession>A0ABQ9E8P7</accession>
<sequence>MSEVEALIKQYQLIPHPEGGYFKAIWESDIQANVTDKGYDGPRLACSSIYYLVNKPAIMKWHRLISSELYFWHAGGTLKLHFIDKDGKYFVKLLGDTVKNNNCIYQVIIEAHTWMAGEVVEDGDYTLWSNVVVPGFDYKDWELGELDKMVKDYPRYKSEIERLFINTNQEQQTCS</sequence>
<evidence type="ECO:0000259" key="1">
    <source>
        <dbReference type="Pfam" id="PF06172"/>
    </source>
</evidence>